<feature type="transmembrane region" description="Helical" evidence="1">
    <location>
        <begin position="215"/>
        <end position="237"/>
    </location>
</feature>
<name>A0A1G7IVE2_9EURY</name>
<gene>
    <name evidence="2" type="ORF">SAMN05216218_10499</name>
</gene>
<evidence type="ECO:0000256" key="1">
    <source>
        <dbReference type="SAM" id="Phobius"/>
    </source>
</evidence>
<proteinExistence type="predicted"/>
<organism evidence="2 3">
    <name type="scientific">Halorientalis regularis</name>
    <dbReference type="NCBI Taxonomy" id="660518"/>
    <lineage>
        <taxon>Archaea</taxon>
        <taxon>Methanobacteriati</taxon>
        <taxon>Methanobacteriota</taxon>
        <taxon>Stenosarchaea group</taxon>
        <taxon>Halobacteria</taxon>
        <taxon>Halobacteriales</taxon>
        <taxon>Haloarculaceae</taxon>
        <taxon>Halorientalis</taxon>
    </lineage>
</organism>
<dbReference type="STRING" id="660518.SAMN05216218_10499"/>
<accession>A0A1G7IVE2</accession>
<dbReference type="EMBL" id="FNBK01000004">
    <property type="protein sequence ID" value="SDF16650.1"/>
    <property type="molecule type" value="Genomic_DNA"/>
</dbReference>
<protein>
    <recommendedName>
        <fullName evidence="4">Type II secretion system (T2SS), protein F</fullName>
    </recommendedName>
</protein>
<dbReference type="RefSeq" id="WP_092689582.1">
    <property type="nucleotide sequence ID" value="NZ_FNBK01000004.1"/>
</dbReference>
<evidence type="ECO:0000313" key="3">
    <source>
        <dbReference type="Proteomes" id="UP000199076"/>
    </source>
</evidence>
<feature type="transmembrane region" description="Helical" evidence="1">
    <location>
        <begin position="249"/>
        <end position="273"/>
    </location>
</feature>
<feature type="transmembrane region" description="Helical" evidence="1">
    <location>
        <begin position="319"/>
        <end position="339"/>
    </location>
</feature>
<evidence type="ECO:0000313" key="2">
    <source>
        <dbReference type="EMBL" id="SDF16650.1"/>
    </source>
</evidence>
<feature type="transmembrane region" description="Helical" evidence="1">
    <location>
        <begin position="45"/>
        <end position="65"/>
    </location>
</feature>
<sequence>MTVAIERVVRLLAQCYPWPAEGSADLDRALGFLASDLSPETVVRAGYGAALLCVPVVVLAGVVAPAGTVPLVLGCGGAGALAVVHAVHSAPHALATARRTRALGEAPALVSRAVLRMRVTPATETAAAFAAETGQGPLADSLGEHVRRAAGSAGSGFPSFTAEWDEWFPALRRALLLVESAGTAPEGERERALDRGMSAVLDGTRDRMAEFASSLQGPATGLYAFGVLLPLALVAMLPAVRTAGASVPLAAVVVLYDLALPAVLVAASAWLLVRRPVTFPPPSVGRDHPDVPSRRWPALAAGLAVGATGWVLASRLVASWAGPLAAVGAGCGGALVVSYRPITAVRERVRAVEEGLADALYQIGRRVEEGEAVERAVATAAEEVADPTGAVLRAAAQRQRRLKVGVREAFLGEHGALADIPSPQVRSTATLLALAASEGQPAGRAIVAMADNVEELAAVERDARHEIGTVTGTLANTAALFGPLVGGATVALAAGMDASGTFAVGAVGASGTVGTAGAASGPSTAGLGLAVGAYALVLAAILTTLATGLAHGLDRALVGYRVGWALLVATATYLAAIHAVGLFV</sequence>
<reference evidence="3" key="1">
    <citation type="submission" date="2016-10" db="EMBL/GenBank/DDBJ databases">
        <authorList>
            <person name="Varghese N."/>
            <person name="Submissions S."/>
        </authorList>
    </citation>
    <scope>NUCLEOTIDE SEQUENCE [LARGE SCALE GENOMIC DNA]</scope>
    <source>
        <strain evidence="3">IBRC-M 10760</strain>
    </source>
</reference>
<evidence type="ECO:0008006" key="4">
    <source>
        <dbReference type="Google" id="ProtNLM"/>
    </source>
</evidence>
<feature type="transmembrane region" description="Helical" evidence="1">
    <location>
        <begin position="527"/>
        <end position="550"/>
    </location>
</feature>
<dbReference type="AlphaFoldDB" id="A0A1G7IVE2"/>
<feature type="transmembrane region" description="Helical" evidence="1">
    <location>
        <begin position="562"/>
        <end position="583"/>
    </location>
</feature>
<dbReference type="Proteomes" id="UP000199076">
    <property type="component" value="Unassembled WGS sequence"/>
</dbReference>
<keyword evidence="3" id="KW-1185">Reference proteome</keyword>
<keyword evidence="1" id="KW-1133">Transmembrane helix</keyword>
<keyword evidence="1" id="KW-0812">Transmembrane</keyword>
<feature type="transmembrane region" description="Helical" evidence="1">
    <location>
        <begin position="71"/>
        <end position="91"/>
    </location>
</feature>
<feature type="transmembrane region" description="Helical" evidence="1">
    <location>
        <begin position="294"/>
        <end position="313"/>
    </location>
</feature>
<keyword evidence="1" id="KW-0472">Membrane</keyword>